<gene>
    <name evidence="5" type="ORF">HMPREF1983_01472</name>
</gene>
<dbReference type="AlphaFoldDB" id="U2QIW6"/>
<keyword evidence="3 5" id="KW-0067">ATP-binding</keyword>
<protein>
    <submittedName>
        <fullName evidence="5">ABC transporter, ATP-binding protein</fullName>
    </submittedName>
</protein>
<keyword evidence="6" id="KW-1185">Reference proteome</keyword>
<keyword evidence="2" id="KW-0547">Nucleotide-binding</keyword>
<keyword evidence="1" id="KW-0813">Transport</keyword>
<evidence type="ECO:0000259" key="4">
    <source>
        <dbReference type="SMART" id="SM00382"/>
    </source>
</evidence>
<dbReference type="SMART" id="SM00382">
    <property type="entry name" value="AAA"/>
    <property type="match status" value="1"/>
</dbReference>
<dbReference type="GO" id="GO:0005524">
    <property type="term" value="F:ATP binding"/>
    <property type="evidence" value="ECO:0007669"/>
    <property type="project" value="UniProtKB-KW"/>
</dbReference>
<dbReference type="Proteomes" id="UP000016637">
    <property type="component" value="Unassembled WGS sequence"/>
</dbReference>
<dbReference type="GO" id="GO:0016887">
    <property type="term" value="F:ATP hydrolysis activity"/>
    <property type="evidence" value="ECO:0007669"/>
    <property type="project" value="InterPro"/>
</dbReference>
<feature type="domain" description="AAA+ ATPase" evidence="4">
    <location>
        <begin position="13"/>
        <end position="188"/>
    </location>
</feature>
<reference evidence="5 6" key="1">
    <citation type="submission" date="2013-08" db="EMBL/GenBank/DDBJ databases">
        <authorList>
            <person name="Weinstock G."/>
            <person name="Sodergren E."/>
            <person name="Wylie T."/>
            <person name="Fulton L."/>
            <person name="Fulton R."/>
            <person name="Fronick C."/>
            <person name="O'Laughlin M."/>
            <person name="Godfrey J."/>
            <person name="Miner T."/>
            <person name="Herter B."/>
            <person name="Appelbaum E."/>
            <person name="Cordes M."/>
            <person name="Lek S."/>
            <person name="Wollam A."/>
            <person name="Pepin K.H."/>
            <person name="Palsikar V.B."/>
            <person name="Mitreva M."/>
            <person name="Wilson R.K."/>
        </authorList>
    </citation>
    <scope>NUCLEOTIDE SEQUENCE [LARGE SCALE GENOMIC DNA]</scope>
    <source>
        <strain evidence="5 6">ATCC 700627</strain>
    </source>
</reference>
<name>U2QIW6_9BACL</name>
<dbReference type="HOGENOM" id="CLU_000604_1_2_9"/>
<dbReference type="RefSeq" id="WP_021753120.1">
    <property type="nucleotide sequence ID" value="NZ_KI271848.1"/>
</dbReference>
<dbReference type="Pfam" id="PF00005">
    <property type="entry name" value="ABC_tran"/>
    <property type="match status" value="1"/>
</dbReference>
<proteinExistence type="predicted"/>
<evidence type="ECO:0000256" key="1">
    <source>
        <dbReference type="ARBA" id="ARBA00022448"/>
    </source>
</evidence>
<comment type="caution">
    <text evidence="5">The sequence shown here is derived from an EMBL/GenBank/DDBJ whole genome shotgun (WGS) entry which is preliminary data.</text>
</comment>
<evidence type="ECO:0000256" key="3">
    <source>
        <dbReference type="ARBA" id="ARBA00022840"/>
    </source>
</evidence>
<dbReference type="PANTHER" id="PTHR42939">
    <property type="entry name" value="ABC TRANSPORTER ATP-BINDING PROTEIN ALBC-RELATED"/>
    <property type="match status" value="1"/>
</dbReference>
<evidence type="ECO:0000313" key="5">
    <source>
        <dbReference type="EMBL" id="ERK56154.1"/>
    </source>
</evidence>
<dbReference type="eggNOG" id="COG1131">
    <property type="taxonomic scope" value="Bacteria"/>
</dbReference>
<organism evidence="5 6">
    <name type="scientific">Gemella bergeri ATCC 700627</name>
    <dbReference type="NCBI Taxonomy" id="1321820"/>
    <lineage>
        <taxon>Bacteria</taxon>
        <taxon>Bacillati</taxon>
        <taxon>Bacillota</taxon>
        <taxon>Bacilli</taxon>
        <taxon>Bacillales</taxon>
        <taxon>Gemellaceae</taxon>
        <taxon>Gemella</taxon>
    </lineage>
</organism>
<dbReference type="InterPro" id="IPR003593">
    <property type="entry name" value="AAA+_ATPase"/>
</dbReference>
<dbReference type="Gene3D" id="3.40.50.300">
    <property type="entry name" value="P-loop containing nucleotide triphosphate hydrolases"/>
    <property type="match status" value="1"/>
</dbReference>
<dbReference type="InterPro" id="IPR051782">
    <property type="entry name" value="ABC_Transporter_VariousFunc"/>
</dbReference>
<dbReference type="EMBL" id="AWVP01000102">
    <property type="protein sequence ID" value="ERK56154.1"/>
    <property type="molecule type" value="Genomic_DNA"/>
</dbReference>
<accession>U2QIW6</accession>
<dbReference type="SUPFAM" id="SSF52540">
    <property type="entry name" value="P-loop containing nucleoside triphosphate hydrolases"/>
    <property type="match status" value="1"/>
</dbReference>
<evidence type="ECO:0000256" key="2">
    <source>
        <dbReference type="ARBA" id="ARBA00022741"/>
    </source>
</evidence>
<dbReference type="InterPro" id="IPR003439">
    <property type="entry name" value="ABC_transporter-like_ATP-bd"/>
</dbReference>
<sequence length="188" mass="21856">MIIFENLNLKFSNGKIYGLVGENGSGKTVIMKCLCGYTTLTSGNVFQNNKKIRNKNNFIEDAGIIIENPKFMEDFTLYENLNIIKNLSDSKKDIDISYWLKFYNVEKYKDRKYRQLSLGTKQKMLLIQAFMSNPTTLILDECFNGLDEVSANKTREYIKNYINPNRLIILTSHIKTDIEMLCDEVIYL</sequence>
<dbReference type="PATRIC" id="fig|1321820.3.peg.1418"/>
<dbReference type="InterPro" id="IPR027417">
    <property type="entry name" value="P-loop_NTPase"/>
</dbReference>
<evidence type="ECO:0000313" key="6">
    <source>
        <dbReference type="Proteomes" id="UP000016637"/>
    </source>
</evidence>
<dbReference type="PANTHER" id="PTHR42939:SF1">
    <property type="entry name" value="ABC TRANSPORTER ATP-BINDING PROTEIN ALBC-RELATED"/>
    <property type="match status" value="1"/>
</dbReference>